<evidence type="ECO:0000256" key="1">
    <source>
        <dbReference type="SAM" id="Coils"/>
    </source>
</evidence>
<sequence>MTEDELYNLSDEELQKEVFRIRQEENQEQVADTDPNTDVTEEVEQEQIEQDIQETEEDPNVPPVDEDTTESNGEEISAPTTYKIKANGLEYDFTLNEMQMLASKGMDYTKKMQTIAPYRKTIDAIQENGITQDDINLFIDIKKGNKEALATLVKNMNIDVYDLPTEEIQYTPTQYGKDENMLVLQDTISRLRQDPEFERTHQAFLSMDETSKLAFVNNPSNLEGLHEDIKNGVYDVVMPKAMKAAVLDGYRRPVLDYYLSEGQNYYKNLNESLKAEEQAKAIKQEQISQAKAAASLPQQRMDKKTVTDYLDEENDEEYYKWLKSVRAKY</sequence>
<evidence type="ECO:0000256" key="2">
    <source>
        <dbReference type="SAM" id="MobiDB-lite"/>
    </source>
</evidence>
<accession>A0A8S5LM34</accession>
<feature type="region of interest" description="Disordered" evidence="2">
    <location>
        <begin position="21"/>
        <end position="75"/>
    </location>
</feature>
<proteinExistence type="predicted"/>
<reference evidence="3" key="1">
    <citation type="journal article" date="2021" name="Proc. Natl. Acad. Sci. U.S.A.">
        <title>A Catalog of Tens of Thousands of Viruses from Human Metagenomes Reveals Hidden Associations with Chronic Diseases.</title>
        <authorList>
            <person name="Tisza M.J."/>
            <person name="Buck C.B."/>
        </authorList>
    </citation>
    <scope>NUCLEOTIDE SEQUENCE</scope>
    <source>
        <strain evidence="3">CtiuS14</strain>
    </source>
</reference>
<organism evidence="3">
    <name type="scientific">Podoviridae sp. ctiuS14</name>
    <dbReference type="NCBI Taxonomy" id="2827620"/>
    <lineage>
        <taxon>Viruses</taxon>
        <taxon>Duplodnaviria</taxon>
        <taxon>Heunggongvirae</taxon>
        <taxon>Uroviricota</taxon>
        <taxon>Caudoviricetes</taxon>
    </lineage>
</organism>
<keyword evidence="1" id="KW-0175">Coiled coil</keyword>
<name>A0A8S5LM34_9CAUD</name>
<protein>
    <submittedName>
        <fullName evidence="3">Uncharacterized protein</fullName>
    </submittedName>
</protein>
<dbReference type="EMBL" id="BK015876">
    <property type="protein sequence ID" value="DAD71148.1"/>
    <property type="molecule type" value="Genomic_DNA"/>
</dbReference>
<feature type="coiled-coil region" evidence="1">
    <location>
        <begin position="266"/>
        <end position="293"/>
    </location>
</feature>
<evidence type="ECO:0000313" key="3">
    <source>
        <dbReference type="EMBL" id="DAD71148.1"/>
    </source>
</evidence>
<feature type="compositionally biased region" description="Acidic residues" evidence="2">
    <location>
        <begin position="39"/>
        <end position="73"/>
    </location>
</feature>